<dbReference type="EMBL" id="JAEVFJ010000016">
    <property type="protein sequence ID" value="KAH8100204.1"/>
    <property type="molecule type" value="Genomic_DNA"/>
</dbReference>
<keyword evidence="1" id="KW-0732">Signal</keyword>
<keyword evidence="3" id="KW-1185">Reference proteome</keyword>
<proteinExistence type="predicted"/>
<reference evidence="2" key="1">
    <citation type="journal article" date="2021" name="New Phytol.">
        <title>Evolutionary innovations through gain and loss of genes in the ectomycorrhizal Boletales.</title>
        <authorList>
            <person name="Wu G."/>
            <person name="Miyauchi S."/>
            <person name="Morin E."/>
            <person name="Kuo A."/>
            <person name="Drula E."/>
            <person name="Varga T."/>
            <person name="Kohler A."/>
            <person name="Feng B."/>
            <person name="Cao Y."/>
            <person name="Lipzen A."/>
            <person name="Daum C."/>
            <person name="Hundley H."/>
            <person name="Pangilinan J."/>
            <person name="Johnson J."/>
            <person name="Barry K."/>
            <person name="LaButti K."/>
            <person name="Ng V."/>
            <person name="Ahrendt S."/>
            <person name="Min B."/>
            <person name="Choi I.G."/>
            <person name="Park H."/>
            <person name="Plett J.M."/>
            <person name="Magnuson J."/>
            <person name="Spatafora J.W."/>
            <person name="Nagy L.G."/>
            <person name="Henrissat B."/>
            <person name="Grigoriev I.V."/>
            <person name="Yang Z.L."/>
            <person name="Xu J."/>
            <person name="Martin F.M."/>
        </authorList>
    </citation>
    <scope>NUCLEOTIDE SEQUENCE</scope>
    <source>
        <strain evidence="2">KKN 215</strain>
    </source>
</reference>
<protein>
    <recommendedName>
        <fullName evidence="4">Secreted protein</fullName>
    </recommendedName>
</protein>
<evidence type="ECO:0000313" key="3">
    <source>
        <dbReference type="Proteomes" id="UP000813824"/>
    </source>
</evidence>
<gene>
    <name evidence="2" type="ORF">BXZ70DRAFT_175179</name>
</gene>
<feature type="signal peptide" evidence="1">
    <location>
        <begin position="1"/>
        <end position="21"/>
    </location>
</feature>
<evidence type="ECO:0008006" key="4">
    <source>
        <dbReference type="Google" id="ProtNLM"/>
    </source>
</evidence>
<organism evidence="2 3">
    <name type="scientific">Cristinia sonorae</name>
    <dbReference type="NCBI Taxonomy" id="1940300"/>
    <lineage>
        <taxon>Eukaryota</taxon>
        <taxon>Fungi</taxon>
        <taxon>Dikarya</taxon>
        <taxon>Basidiomycota</taxon>
        <taxon>Agaricomycotina</taxon>
        <taxon>Agaricomycetes</taxon>
        <taxon>Agaricomycetidae</taxon>
        <taxon>Agaricales</taxon>
        <taxon>Pleurotineae</taxon>
        <taxon>Stephanosporaceae</taxon>
        <taxon>Cristinia</taxon>
    </lineage>
</organism>
<comment type="caution">
    <text evidence="2">The sequence shown here is derived from an EMBL/GenBank/DDBJ whole genome shotgun (WGS) entry which is preliminary data.</text>
</comment>
<feature type="chain" id="PRO_5035452716" description="Secreted protein" evidence="1">
    <location>
        <begin position="22"/>
        <end position="156"/>
    </location>
</feature>
<sequence>MTSSFFFCWLSRINWLGAVQSSPVSKSLVPLLIGSRARLGGYDTSVPPLYRHPPTRLCFVQEMGGVCVQQKKRARTLARIPPLHLGHVQRYHIGGLLPRHGSGNLTTTTSSRHLSPHLANLSHLITHSLPSRCSVHNPVIVSSGLFFFFFICLSSS</sequence>
<evidence type="ECO:0000313" key="2">
    <source>
        <dbReference type="EMBL" id="KAH8100204.1"/>
    </source>
</evidence>
<name>A0A8K0UMB5_9AGAR</name>
<dbReference type="AlphaFoldDB" id="A0A8K0UMB5"/>
<evidence type="ECO:0000256" key="1">
    <source>
        <dbReference type="SAM" id="SignalP"/>
    </source>
</evidence>
<dbReference type="Proteomes" id="UP000813824">
    <property type="component" value="Unassembled WGS sequence"/>
</dbReference>
<accession>A0A8K0UMB5</accession>